<evidence type="ECO:0000256" key="5">
    <source>
        <dbReference type="ARBA" id="ARBA00022967"/>
    </source>
</evidence>
<evidence type="ECO:0000256" key="9">
    <source>
        <dbReference type="SAM" id="Phobius"/>
    </source>
</evidence>
<protein>
    <recommendedName>
        <fullName evidence="3 8">Cytochrome c oxidase subunit 3</fullName>
    </recommendedName>
</protein>
<feature type="transmembrane region" description="Helical" evidence="9">
    <location>
        <begin position="193"/>
        <end position="214"/>
    </location>
</feature>
<dbReference type="PROSITE" id="PS50253">
    <property type="entry name" value="COX3"/>
    <property type="match status" value="1"/>
</dbReference>
<feature type="transmembrane region" description="Helical" evidence="9">
    <location>
        <begin position="20"/>
        <end position="43"/>
    </location>
</feature>
<dbReference type="GO" id="GO:0004129">
    <property type="term" value="F:cytochrome-c oxidase activity"/>
    <property type="evidence" value="ECO:0007669"/>
    <property type="project" value="InterPro"/>
</dbReference>
<dbReference type="CDD" id="cd00386">
    <property type="entry name" value="Heme_Cu_Oxidase_III_like"/>
    <property type="match status" value="1"/>
</dbReference>
<dbReference type="GO" id="GO:0019646">
    <property type="term" value="P:aerobic electron transport chain"/>
    <property type="evidence" value="ECO:0007669"/>
    <property type="project" value="InterPro"/>
</dbReference>
<geneLocation type="mitochondrion" evidence="11"/>
<keyword evidence="7 9" id="KW-0472">Membrane</keyword>
<comment type="function">
    <text evidence="8">Component of the cytochrome c oxidase, the last enzyme in the mitochondrial electron transport chain which drives oxidative phosphorylation. The respiratory chain contains 3 multisubunit complexes succinate dehydrogenase (complex II, CII), ubiquinol-cytochrome c oxidoreductase (cytochrome b-c1 complex, complex III, CIII) and cytochrome c oxidase (complex IV, CIV), that cooperate to transfer electrons derived from NADH and succinate to molecular oxygen, creating an electrochemical gradient over the inner membrane that drives transmembrane transport and the ATP synthase. Cytochrome c oxidase is the component of the respiratory chain that catalyzes the reduction of oxygen to water. Electrons originating from reduced cytochrome c in the intermembrane space (IMS) are transferred via the dinuclear copper A center (CU(A)) of subunit 2 and heme A of subunit 1 to the active site in subunit 1, a binuclear center (BNC) formed by heme A3 and copper B (CU(B)). The BNC reduces molecular oxygen to 2 water molecules using 4 electrons from cytochrome c in the IMS and 4 protons from the mitochondrial matrix.</text>
</comment>
<name>A0A344ANT9_9PLAT</name>
<keyword evidence="4 8" id="KW-0812">Transmembrane</keyword>
<feature type="transmembrane region" description="Helical" evidence="9">
    <location>
        <begin position="91"/>
        <end position="108"/>
    </location>
</feature>
<evidence type="ECO:0000259" key="10">
    <source>
        <dbReference type="PROSITE" id="PS50253"/>
    </source>
</evidence>
<dbReference type="InterPro" id="IPR024791">
    <property type="entry name" value="Cyt_c/ubiquinol_Oxase_su3"/>
</dbReference>
<feature type="domain" description="Heme-copper oxidase subunit III family profile" evidence="10">
    <location>
        <begin position="56"/>
        <end position="215"/>
    </location>
</feature>
<evidence type="ECO:0000256" key="8">
    <source>
        <dbReference type="RuleBase" id="RU003375"/>
    </source>
</evidence>
<feature type="transmembrane region" description="Helical" evidence="9">
    <location>
        <begin position="55"/>
        <end position="79"/>
    </location>
</feature>
<dbReference type="AlphaFoldDB" id="A0A344ANT9"/>
<dbReference type="InterPro" id="IPR013833">
    <property type="entry name" value="Cyt_c_oxidase_su3_a-hlx"/>
</dbReference>
<sequence length="215" mass="24436">MTWLPIVNASLSFVFLVSAILWQLNGVLLVVSFLGFSVLFLWLESANMINLHYVDSFWMFILSEILIFGSLLVGCLWFQEYDMVSLSDYMEIPLFGCFLLIGSSLTVTSFHHSMHLGEGVFHLVSTILLGFGFIGLQMVEFSECPVFITSSVYHACCFSAVGLHFSHVLIGVVGLINLLLVGVHIFGDYYSTLVVWYWHFVDYVWLFVYTVVYLC</sequence>
<keyword evidence="6 9" id="KW-1133">Transmembrane helix</keyword>
<keyword evidence="5" id="KW-1278">Translocase</keyword>
<gene>
    <name evidence="11" type="primary">COX3</name>
</gene>
<evidence type="ECO:0000256" key="7">
    <source>
        <dbReference type="ARBA" id="ARBA00023136"/>
    </source>
</evidence>
<organism evidence="11">
    <name type="scientific">Cichlidogyrus halli</name>
    <dbReference type="NCBI Taxonomy" id="321991"/>
    <lineage>
        <taxon>Eukaryota</taxon>
        <taxon>Metazoa</taxon>
        <taxon>Spiralia</taxon>
        <taxon>Lophotrochozoa</taxon>
        <taxon>Platyhelminthes</taxon>
        <taxon>Monogenea</taxon>
        <taxon>Monopisthocotylea</taxon>
        <taxon>Dactylogyridea</taxon>
        <taxon>Ancyrocephalidae</taxon>
        <taxon>Cichlidogyrus</taxon>
    </lineage>
</organism>
<dbReference type="InterPro" id="IPR000298">
    <property type="entry name" value="Cyt_c_oxidase-like_su3"/>
</dbReference>
<accession>A0A344ANT9</accession>
<evidence type="ECO:0000256" key="4">
    <source>
        <dbReference type="ARBA" id="ARBA00022692"/>
    </source>
</evidence>
<feature type="transmembrane region" description="Helical" evidence="9">
    <location>
        <begin position="168"/>
        <end position="187"/>
    </location>
</feature>
<feature type="transmembrane region" description="Helical" evidence="9">
    <location>
        <begin position="120"/>
        <end position="139"/>
    </location>
</feature>
<dbReference type="EMBL" id="MG970255">
    <property type="protein sequence ID" value="AWW03112.1"/>
    <property type="molecule type" value="Genomic_DNA"/>
</dbReference>
<dbReference type="Gene3D" id="1.20.120.80">
    <property type="entry name" value="Cytochrome c oxidase, subunit III, four-helix bundle"/>
    <property type="match status" value="1"/>
</dbReference>
<dbReference type="GO" id="GO:0016020">
    <property type="term" value="C:membrane"/>
    <property type="evidence" value="ECO:0007669"/>
    <property type="project" value="UniProtKB-SubCell"/>
</dbReference>
<evidence type="ECO:0000256" key="1">
    <source>
        <dbReference type="ARBA" id="ARBA00004141"/>
    </source>
</evidence>
<dbReference type="PANTHER" id="PTHR11403:SF7">
    <property type="entry name" value="CYTOCHROME C OXIDASE SUBUNIT 3"/>
    <property type="match status" value="1"/>
</dbReference>
<evidence type="ECO:0000313" key="11">
    <source>
        <dbReference type="EMBL" id="AWW03112.1"/>
    </source>
</evidence>
<reference evidence="11" key="1">
    <citation type="journal article" date="2018" name="BMC Genomics">
        <title>The first next-generation sequencing approach to the mitochondrial phylogeny of African monogenean parasites (Platyhelminthes: Gyrodactylidae and Dactylogyridae).</title>
        <authorList>
            <person name="Vanhove M.P.M."/>
            <person name="Briscoe A.G."/>
            <person name="Jorissen M.W.P."/>
            <person name="Littlewood D.T.J."/>
            <person name="Huyse T."/>
        </authorList>
    </citation>
    <scope>NUCLEOTIDE SEQUENCE</scope>
</reference>
<evidence type="ECO:0000256" key="3">
    <source>
        <dbReference type="ARBA" id="ARBA00015944"/>
    </source>
</evidence>
<proteinExistence type="inferred from homology"/>
<comment type="subcellular location">
    <subcellularLocation>
        <location evidence="1">Membrane</location>
        <topology evidence="1">Multi-pass membrane protein</topology>
    </subcellularLocation>
</comment>
<comment type="similarity">
    <text evidence="2 8">Belongs to the cytochrome c oxidase subunit 3 family.</text>
</comment>
<reference evidence="11" key="2">
    <citation type="submission" date="2018-02" db="EMBL/GenBank/DDBJ databases">
        <authorList>
            <person name="Vanhove M.P.M."/>
            <person name="Briscoe A.G."/>
            <person name="Jorissen M.W.P."/>
            <person name="Littlewood D.T.J."/>
            <person name="Huyse T."/>
        </authorList>
    </citation>
    <scope>NUCLEOTIDE SEQUENCE</scope>
</reference>
<evidence type="ECO:0000256" key="2">
    <source>
        <dbReference type="ARBA" id="ARBA00010581"/>
    </source>
</evidence>
<evidence type="ECO:0000256" key="6">
    <source>
        <dbReference type="ARBA" id="ARBA00022989"/>
    </source>
</evidence>
<keyword evidence="8 11" id="KW-0496">Mitochondrion</keyword>
<dbReference type="InterPro" id="IPR035973">
    <property type="entry name" value="Cyt_c_oxidase_su3-like_sf"/>
</dbReference>
<dbReference type="PANTHER" id="PTHR11403">
    <property type="entry name" value="CYTOCHROME C OXIDASE SUBUNIT III"/>
    <property type="match status" value="1"/>
</dbReference>
<dbReference type="Pfam" id="PF00510">
    <property type="entry name" value="COX3"/>
    <property type="match status" value="1"/>
</dbReference>
<dbReference type="SUPFAM" id="SSF81452">
    <property type="entry name" value="Cytochrome c oxidase subunit III-like"/>
    <property type="match status" value="1"/>
</dbReference>